<dbReference type="EMBL" id="JN051154">
    <property type="protein sequence ID" value="AER59775.1"/>
    <property type="molecule type" value="Genomic_DNA"/>
</dbReference>
<gene>
    <name evidence="1" type="ORF">clP1_016</name>
</gene>
<dbReference type="RefSeq" id="YP_004934181.1">
    <property type="nucleotide sequence ID" value="NC_016161.1"/>
</dbReference>
<protein>
    <submittedName>
        <fullName evidence="1">Uncharacterized protein</fullName>
    </submittedName>
</protein>
<proteinExistence type="predicted"/>
<reference evidence="1 2" key="1">
    <citation type="journal article" date="2012" name="Gene">
        <title>Genome sequence of the phage clP1, which infects the beer spoilage bacterium Pediococcus damnosus.</title>
        <authorList>
            <person name="Kelly D."/>
            <person name="O'Sullivan O."/>
            <person name="Mills S."/>
            <person name="McAuliffe O."/>
            <person name="Ross R.P."/>
            <person name="Neve H."/>
            <person name="Coffey A."/>
        </authorList>
    </citation>
    <scope>NUCLEOTIDE SEQUENCE [LARGE SCALE GENOMIC DNA]</scope>
</reference>
<sequence length="53" mass="6103">MIMNQKAGKLDDELFKLALKIGLIPTLDDDNNAIIYDRNLKIVVDGRLLRYQN</sequence>
<keyword evidence="2" id="KW-1185">Reference proteome</keyword>
<accession>G8FUZ9</accession>
<organism evidence="1 2">
    <name type="scientific">Pediococcus phage cIP1</name>
    <dbReference type="NCBI Taxonomy" id="2681621"/>
    <lineage>
        <taxon>Viruses</taxon>
        <taxon>Duplodnaviria</taxon>
        <taxon>Heunggongvirae</taxon>
        <taxon>Uroviricota</taxon>
        <taxon>Caudoviricetes</taxon>
        <taxon>Coetzeevirus</taxon>
        <taxon>Coetzeevirus cIP1</taxon>
    </lineage>
</organism>
<evidence type="ECO:0000313" key="1">
    <source>
        <dbReference type="EMBL" id="AER59775.1"/>
    </source>
</evidence>
<evidence type="ECO:0000313" key="2">
    <source>
        <dbReference type="Proteomes" id="UP000005879"/>
    </source>
</evidence>
<dbReference type="KEGG" id="vg:11294564"/>
<name>G8FUZ9_9CAUD</name>
<dbReference type="GeneID" id="11294564"/>
<dbReference type="Proteomes" id="UP000005879">
    <property type="component" value="Segment"/>
</dbReference>